<reference evidence="4" key="1">
    <citation type="journal article" date="2017" name="Sci. Rep.">
        <title>De novo assembly, annotation, and characterization of the whole brain transcriptome of male and female Syrian hamsters.</title>
        <authorList>
            <person name="McCann K.E."/>
            <person name="Sinkiewicz D.M."/>
            <person name="Norvelle A."/>
            <person name="Huhman K.L."/>
        </authorList>
    </citation>
    <scope>NUCLEOTIDE SEQUENCE</scope>
</reference>
<reference evidence="4" key="2">
    <citation type="submission" date="2025-08" db="UniProtKB">
        <authorList>
            <consortium name="RefSeq"/>
        </authorList>
    </citation>
    <scope>IDENTIFICATION</scope>
</reference>
<proteinExistence type="predicted"/>
<protein>
    <submittedName>
        <fullName evidence="4">HAUS augmin-like complex subunit 8</fullName>
    </submittedName>
</protein>
<gene>
    <name evidence="4" type="primary">LOC121138216</name>
</gene>
<evidence type="ECO:0000256" key="1">
    <source>
        <dbReference type="SAM" id="Coils"/>
    </source>
</evidence>
<sequence>MADSSERGTAKPPATGAHKTKGRRAQGGRVVESRYLEYEKRTKKASVSAGGKLPEGKKASTLPRSKEDSQVTGRGDLQSTVLKGHDKAPPDLDPSVINDKSVFRKPPQLDRTMSKEADLSTTLQKKRTLHKRRRDLQKTLDVMESQTLLLTLLSVKMENNLALLEEKAGRNLAAMCCEKERLQRRVLELRRQLLLQQKHQELTAMLDAQIELLSPFQAVAERFKEQYKTLATALDTTQHELPMQAIHVPGSGQELLDDLQPALRTTLQLLGELGICSPDTSVQEPCLLEELRNLTMRKDLELRRIVDQVIELSSQASKEVALINQEVWEEGPGHPHLKPVVLQSRCPQGPWSPQRRTDPSAGLALERLQAARPAVLWIFPSCLFGR</sequence>
<evidence type="ECO:0000256" key="2">
    <source>
        <dbReference type="SAM" id="MobiDB-lite"/>
    </source>
</evidence>
<keyword evidence="1" id="KW-0175">Coiled coil</keyword>
<feature type="compositionally biased region" description="Basic and acidic residues" evidence="2">
    <location>
        <begin position="54"/>
        <end position="69"/>
    </location>
</feature>
<dbReference type="Proteomes" id="UP000886700">
    <property type="component" value="Unplaced"/>
</dbReference>
<dbReference type="GeneID" id="121138216"/>
<feature type="coiled-coil region" evidence="1">
    <location>
        <begin position="172"/>
        <end position="199"/>
    </location>
</feature>
<accession>A0ABM2X1Y5</accession>
<evidence type="ECO:0000313" key="3">
    <source>
        <dbReference type="Proteomes" id="UP000886700"/>
    </source>
</evidence>
<organism evidence="3 4">
    <name type="scientific">Mesocricetus auratus</name>
    <name type="common">Golden hamster</name>
    <dbReference type="NCBI Taxonomy" id="10036"/>
    <lineage>
        <taxon>Eukaryota</taxon>
        <taxon>Metazoa</taxon>
        <taxon>Chordata</taxon>
        <taxon>Craniata</taxon>
        <taxon>Vertebrata</taxon>
        <taxon>Euteleostomi</taxon>
        <taxon>Mammalia</taxon>
        <taxon>Eutheria</taxon>
        <taxon>Euarchontoglires</taxon>
        <taxon>Glires</taxon>
        <taxon>Rodentia</taxon>
        <taxon>Myomorpha</taxon>
        <taxon>Muroidea</taxon>
        <taxon>Cricetidae</taxon>
        <taxon>Cricetinae</taxon>
        <taxon>Mesocricetus</taxon>
    </lineage>
</organism>
<feature type="region of interest" description="Disordered" evidence="2">
    <location>
        <begin position="1"/>
        <end position="130"/>
    </location>
</feature>
<name>A0ABM2X1Y5_MESAU</name>
<evidence type="ECO:0000313" key="4">
    <source>
        <dbReference type="RefSeq" id="XP_040596917.1"/>
    </source>
</evidence>
<feature type="compositionally biased region" description="Basic and acidic residues" evidence="2">
    <location>
        <begin position="31"/>
        <end position="40"/>
    </location>
</feature>
<dbReference type="RefSeq" id="XP_040596917.1">
    <property type="nucleotide sequence ID" value="XM_040740983.1"/>
</dbReference>
<keyword evidence="3" id="KW-1185">Reference proteome</keyword>